<proteinExistence type="predicted"/>
<name>A0A6A3BYA4_HIBSY</name>
<dbReference type="InterPro" id="IPR046960">
    <property type="entry name" value="PPR_At4g14850-like_plant"/>
</dbReference>
<organism evidence="3 4">
    <name type="scientific">Hibiscus syriacus</name>
    <name type="common">Rose of Sharon</name>
    <dbReference type="NCBI Taxonomy" id="106335"/>
    <lineage>
        <taxon>Eukaryota</taxon>
        <taxon>Viridiplantae</taxon>
        <taxon>Streptophyta</taxon>
        <taxon>Embryophyta</taxon>
        <taxon>Tracheophyta</taxon>
        <taxon>Spermatophyta</taxon>
        <taxon>Magnoliopsida</taxon>
        <taxon>eudicotyledons</taxon>
        <taxon>Gunneridae</taxon>
        <taxon>Pentapetalae</taxon>
        <taxon>rosids</taxon>
        <taxon>malvids</taxon>
        <taxon>Malvales</taxon>
        <taxon>Malvaceae</taxon>
        <taxon>Malvoideae</taxon>
        <taxon>Hibiscus</taxon>
    </lineage>
</organism>
<gene>
    <name evidence="3" type="ORF">F3Y22_tig00015498pilonHSYRG00110</name>
</gene>
<keyword evidence="1" id="KW-0677">Repeat</keyword>
<dbReference type="PROSITE" id="PS51375">
    <property type="entry name" value="PPR"/>
    <property type="match status" value="1"/>
</dbReference>
<dbReference type="AlphaFoldDB" id="A0A6A3BYA4"/>
<dbReference type="GO" id="GO:0003723">
    <property type="term" value="F:RNA binding"/>
    <property type="evidence" value="ECO:0007669"/>
    <property type="project" value="InterPro"/>
</dbReference>
<evidence type="ECO:0008006" key="5">
    <source>
        <dbReference type="Google" id="ProtNLM"/>
    </source>
</evidence>
<evidence type="ECO:0000313" key="3">
    <source>
        <dbReference type="EMBL" id="KAE8721594.1"/>
    </source>
</evidence>
<evidence type="ECO:0000256" key="2">
    <source>
        <dbReference type="PROSITE-ProRule" id="PRU00708"/>
    </source>
</evidence>
<dbReference type="Proteomes" id="UP000436088">
    <property type="component" value="Unassembled WGS sequence"/>
</dbReference>
<dbReference type="InterPro" id="IPR002885">
    <property type="entry name" value="PPR_rpt"/>
</dbReference>
<sequence length="114" mass="13154">MQVLGIFPDAYSLSILLGALGFKEGKQIHGYIVRTMFKSDPFLETALIDMYSSCGRILEAWFVFDHLEVKSNVVVWNVMIGGFLENGWWEWSLKLYSLMKCENVKFVSESFSIR</sequence>
<dbReference type="Gene3D" id="1.25.40.10">
    <property type="entry name" value="Tetratricopeptide repeat domain"/>
    <property type="match status" value="1"/>
</dbReference>
<feature type="repeat" description="PPR" evidence="2">
    <location>
        <begin position="72"/>
        <end position="106"/>
    </location>
</feature>
<accession>A0A6A3BYA4</accession>
<comment type="caution">
    <text evidence="3">The sequence shown here is derived from an EMBL/GenBank/DDBJ whole genome shotgun (WGS) entry which is preliminary data.</text>
</comment>
<dbReference type="GO" id="GO:0009451">
    <property type="term" value="P:RNA modification"/>
    <property type="evidence" value="ECO:0007669"/>
    <property type="project" value="InterPro"/>
</dbReference>
<protein>
    <recommendedName>
        <fullName evidence="5">Pentatricopeptide repeat-containing protein</fullName>
    </recommendedName>
</protein>
<evidence type="ECO:0000313" key="4">
    <source>
        <dbReference type="Proteomes" id="UP000436088"/>
    </source>
</evidence>
<dbReference type="PANTHER" id="PTHR47926">
    <property type="entry name" value="PENTATRICOPEPTIDE REPEAT-CONTAINING PROTEIN"/>
    <property type="match status" value="1"/>
</dbReference>
<dbReference type="EMBL" id="VEPZ02000616">
    <property type="protein sequence ID" value="KAE8721594.1"/>
    <property type="molecule type" value="Genomic_DNA"/>
</dbReference>
<evidence type="ECO:0000256" key="1">
    <source>
        <dbReference type="ARBA" id="ARBA00022737"/>
    </source>
</evidence>
<dbReference type="Pfam" id="PF01535">
    <property type="entry name" value="PPR"/>
    <property type="match status" value="2"/>
</dbReference>
<dbReference type="NCBIfam" id="TIGR00756">
    <property type="entry name" value="PPR"/>
    <property type="match status" value="1"/>
</dbReference>
<keyword evidence="4" id="KW-1185">Reference proteome</keyword>
<reference evidence="3" key="1">
    <citation type="submission" date="2019-09" db="EMBL/GenBank/DDBJ databases">
        <title>Draft genome information of white flower Hibiscus syriacus.</title>
        <authorList>
            <person name="Kim Y.-M."/>
        </authorList>
    </citation>
    <scope>NUCLEOTIDE SEQUENCE [LARGE SCALE GENOMIC DNA]</scope>
    <source>
        <strain evidence="3">YM2019G1</strain>
    </source>
</reference>
<dbReference type="InterPro" id="IPR011990">
    <property type="entry name" value="TPR-like_helical_dom_sf"/>
</dbReference>